<dbReference type="FunCoup" id="A0A2V0P6M8">
    <property type="interactions" value="530"/>
</dbReference>
<evidence type="ECO:0000256" key="7">
    <source>
        <dbReference type="SAM" id="MobiDB-lite"/>
    </source>
</evidence>
<evidence type="ECO:0000313" key="10">
    <source>
        <dbReference type="EMBL" id="GBF95229.1"/>
    </source>
</evidence>
<evidence type="ECO:0000256" key="1">
    <source>
        <dbReference type="ARBA" id="ARBA00010701"/>
    </source>
</evidence>
<dbReference type="InterPro" id="IPR000073">
    <property type="entry name" value="AB_hydrolase_1"/>
</dbReference>
<evidence type="ECO:0000256" key="5">
    <source>
        <dbReference type="ARBA" id="ARBA00023098"/>
    </source>
</evidence>
<comment type="caution">
    <text evidence="10">The sequence shown here is derived from an EMBL/GenBank/DDBJ whole genome shotgun (WGS) entry which is preliminary data.</text>
</comment>
<dbReference type="AlphaFoldDB" id="A0A2V0P6M8"/>
<dbReference type="GO" id="GO:0016042">
    <property type="term" value="P:lipid catabolic process"/>
    <property type="evidence" value="ECO:0007669"/>
    <property type="project" value="UniProtKB-KW"/>
</dbReference>
<dbReference type="Pfam" id="PF00561">
    <property type="entry name" value="Abhydrolase_1"/>
    <property type="match status" value="1"/>
</dbReference>
<keyword evidence="6" id="KW-0325">Glycoprotein</keyword>
<dbReference type="SUPFAM" id="SSF53474">
    <property type="entry name" value="alpha/beta-Hydrolases"/>
    <property type="match status" value="1"/>
</dbReference>
<keyword evidence="3" id="KW-0378">Hydrolase</keyword>
<feature type="chain" id="PRO_5015863179" evidence="8">
    <location>
        <begin position="26"/>
        <end position="494"/>
    </location>
</feature>
<evidence type="ECO:0000256" key="6">
    <source>
        <dbReference type="ARBA" id="ARBA00023180"/>
    </source>
</evidence>
<evidence type="ECO:0000313" key="11">
    <source>
        <dbReference type="Proteomes" id="UP000247498"/>
    </source>
</evidence>
<protein>
    <submittedName>
        <fullName evidence="10">Lipase</fullName>
    </submittedName>
</protein>
<comment type="similarity">
    <text evidence="1">Belongs to the AB hydrolase superfamily. Lipase family.</text>
</comment>
<dbReference type="GO" id="GO:0016787">
    <property type="term" value="F:hydrolase activity"/>
    <property type="evidence" value="ECO:0007669"/>
    <property type="project" value="UniProtKB-KW"/>
</dbReference>
<organism evidence="10 11">
    <name type="scientific">Raphidocelis subcapitata</name>
    <dbReference type="NCBI Taxonomy" id="307507"/>
    <lineage>
        <taxon>Eukaryota</taxon>
        <taxon>Viridiplantae</taxon>
        <taxon>Chlorophyta</taxon>
        <taxon>core chlorophytes</taxon>
        <taxon>Chlorophyceae</taxon>
        <taxon>CS clade</taxon>
        <taxon>Sphaeropleales</taxon>
        <taxon>Selenastraceae</taxon>
        <taxon>Raphidocelis</taxon>
    </lineage>
</organism>
<evidence type="ECO:0000259" key="9">
    <source>
        <dbReference type="Pfam" id="PF00561"/>
    </source>
</evidence>
<dbReference type="PANTHER" id="PTHR11005">
    <property type="entry name" value="LYSOSOMAL ACID LIPASE-RELATED"/>
    <property type="match status" value="1"/>
</dbReference>
<gene>
    <name evidence="10" type="ORF">Rsub_07944</name>
</gene>
<feature type="signal peptide" evidence="8">
    <location>
        <begin position="1"/>
        <end position="25"/>
    </location>
</feature>
<dbReference type="FunFam" id="3.40.50.1820:FF:000057">
    <property type="entry name" value="Lipase"/>
    <property type="match status" value="1"/>
</dbReference>
<proteinExistence type="inferred from homology"/>
<feature type="compositionally biased region" description="Low complexity" evidence="7">
    <location>
        <begin position="66"/>
        <end position="80"/>
    </location>
</feature>
<evidence type="ECO:0000256" key="2">
    <source>
        <dbReference type="ARBA" id="ARBA00022729"/>
    </source>
</evidence>
<dbReference type="STRING" id="307507.A0A2V0P6M8"/>
<dbReference type="EMBL" id="BDRX01000061">
    <property type="protein sequence ID" value="GBF95229.1"/>
    <property type="molecule type" value="Genomic_DNA"/>
</dbReference>
<keyword evidence="4" id="KW-0442">Lipid degradation</keyword>
<sequence>MARAGFGAGAVLALLCCAATVPSRAADVPPAPGARSRRALLAGTEKQQPWVGIHLYPYNAYDRTSPAGRAPQGARAGGDPDPVPGLASPDAPVINPRDAYPKGGSPKPPKIKSATMEDLVMGQGYPLETYPVETSDGFILRPYRIPFGVKNATKDAGPRPALLLHHGVTLASSSFVVLDPTSSIAFYLADAGFDVWLANTRGNTYSRGNRQYKDTDPGYWSFSIDELALIDLPSQIDFILGKTGQKSLTVVGHSQGCTLPLMLMSERPEYNQKINLLMMLGPVTFIHHIQAPFLKQQAVTKSAQLLADAGIGPFIPNEVTTQLVSGCKLPYDSQWCYDVVNFMFYGPSWFMSSYDFPRVAATWPSTVSVRNLLHWSQMWHGRRGLQMFDFGRACPGSSGSDPKPYSETCNAAKYGQDSPPAYDLSRVTTKAVVLEAETDIMATKEDVAQLMAAWKADVRVHKVIPRAAHMDFVWARAPPMRQDIIDLLWAEVPR</sequence>
<reference evidence="10 11" key="1">
    <citation type="journal article" date="2018" name="Sci. Rep.">
        <title>Raphidocelis subcapitata (=Pseudokirchneriella subcapitata) provides an insight into genome evolution and environmental adaptations in the Sphaeropleales.</title>
        <authorList>
            <person name="Suzuki S."/>
            <person name="Yamaguchi H."/>
            <person name="Nakajima N."/>
            <person name="Kawachi M."/>
        </authorList>
    </citation>
    <scope>NUCLEOTIDE SEQUENCE [LARGE SCALE GENOMIC DNA]</scope>
    <source>
        <strain evidence="10 11">NIES-35</strain>
    </source>
</reference>
<dbReference type="InterPro" id="IPR029058">
    <property type="entry name" value="AB_hydrolase_fold"/>
</dbReference>
<dbReference type="Gene3D" id="3.40.50.1820">
    <property type="entry name" value="alpha/beta hydrolase"/>
    <property type="match status" value="1"/>
</dbReference>
<keyword evidence="5" id="KW-0443">Lipid metabolism</keyword>
<dbReference type="Proteomes" id="UP000247498">
    <property type="component" value="Unassembled WGS sequence"/>
</dbReference>
<accession>A0A2V0P6M8</accession>
<dbReference type="OrthoDB" id="526963at2759"/>
<evidence type="ECO:0000256" key="8">
    <source>
        <dbReference type="SAM" id="SignalP"/>
    </source>
</evidence>
<feature type="domain" description="AB hydrolase-1" evidence="9">
    <location>
        <begin position="160"/>
        <end position="474"/>
    </location>
</feature>
<feature type="region of interest" description="Disordered" evidence="7">
    <location>
        <begin position="64"/>
        <end position="111"/>
    </location>
</feature>
<evidence type="ECO:0000256" key="3">
    <source>
        <dbReference type="ARBA" id="ARBA00022801"/>
    </source>
</evidence>
<name>A0A2V0P6M8_9CHLO</name>
<dbReference type="InParanoid" id="A0A2V0P6M8"/>
<evidence type="ECO:0000256" key="4">
    <source>
        <dbReference type="ARBA" id="ARBA00022963"/>
    </source>
</evidence>
<keyword evidence="11" id="KW-1185">Reference proteome</keyword>
<keyword evidence="2 8" id="KW-0732">Signal</keyword>